<comment type="caution">
    <text evidence="2">The sequence shown here is derived from an EMBL/GenBank/DDBJ whole genome shotgun (WGS) entry which is preliminary data.</text>
</comment>
<sequence length="113" mass="12014">MNKVCLTVAAAAIGLSSAATSTAAMDSYVENALIDICRTSQLDRVHKFKRTVASYRLKMNTVANNVVCNGDDIGTFAAEAGAVNTANFIRNRQTGHVEVRDLANKLAVTVPQA</sequence>
<keyword evidence="3" id="KW-1185">Reference proteome</keyword>
<dbReference type="Pfam" id="PF12514">
    <property type="entry name" value="DUF3718"/>
    <property type="match status" value="1"/>
</dbReference>
<organism evidence="2 3">
    <name type="scientific">Neiella holothuriorum</name>
    <dbReference type="NCBI Taxonomy" id="2870530"/>
    <lineage>
        <taxon>Bacteria</taxon>
        <taxon>Pseudomonadati</taxon>
        <taxon>Pseudomonadota</taxon>
        <taxon>Gammaproteobacteria</taxon>
        <taxon>Alteromonadales</taxon>
        <taxon>Echinimonadaceae</taxon>
        <taxon>Neiella</taxon>
    </lineage>
</organism>
<dbReference type="InterPro" id="IPR022193">
    <property type="entry name" value="DUF3718"/>
</dbReference>
<evidence type="ECO:0000256" key="1">
    <source>
        <dbReference type="SAM" id="SignalP"/>
    </source>
</evidence>
<feature type="chain" id="PRO_5045328300" evidence="1">
    <location>
        <begin position="24"/>
        <end position="113"/>
    </location>
</feature>
<keyword evidence="1" id="KW-0732">Signal</keyword>
<evidence type="ECO:0000313" key="3">
    <source>
        <dbReference type="Proteomes" id="UP001166251"/>
    </source>
</evidence>
<dbReference type="RefSeq" id="WP_220103697.1">
    <property type="nucleotide sequence ID" value="NZ_JAHZSS010000007.1"/>
</dbReference>
<feature type="signal peptide" evidence="1">
    <location>
        <begin position="1"/>
        <end position="23"/>
    </location>
</feature>
<accession>A0ABS7EF91</accession>
<reference evidence="2" key="1">
    <citation type="submission" date="2021-07" db="EMBL/GenBank/DDBJ databases">
        <title>Neiella marina sp. nov., isolated from the intestinal content of sea cucumber Apostichopus japonicus.</title>
        <authorList>
            <person name="Bai X."/>
        </authorList>
    </citation>
    <scope>NUCLEOTIDE SEQUENCE</scope>
    <source>
        <strain evidence="2">126</strain>
    </source>
</reference>
<name>A0ABS7EF91_9GAMM</name>
<protein>
    <submittedName>
        <fullName evidence="2">DUF3718 domain-containing protein</fullName>
    </submittedName>
</protein>
<gene>
    <name evidence="2" type="ORF">K0504_08200</name>
</gene>
<evidence type="ECO:0000313" key="2">
    <source>
        <dbReference type="EMBL" id="MBW8191014.1"/>
    </source>
</evidence>
<dbReference type="Proteomes" id="UP001166251">
    <property type="component" value="Unassembled WGS sequence"/>
</dbReference>
<dbReference type="EMBL" id="JAHZSS010000007">
    <property type="protein sequence ID" value="MBW8191014.1"/>
    <property type="molecule type" value="Genomic_DNA"/>
</dbReference>
<proteinExistence type="predicted"/>